<evidence type="ECO:0000256" key="4">
    <source>
        <dbReference type="ARBA" id="ARBA00022840"/>
    </source>
</evidence>
<dbReference type="PROSITE" id="PS00108">
    <property type="entry name" value="PROTEIN_KINASE_ST"/>
    <property type="match status" value="1"/>
</dbReference>
<evidence type="ECO:0000313" key="8">
    <source>
        <dbReference type="RefSeq" id="XP_021809256.1"/>
    </source>
</evidence>
<dbReference type="GO" id="GO:0007165">
    <property type="term" value="P:signal transduction"/>
    <property type="evidence" value="ECO:0007669"/>
    <property type="project" value="TreeGrafter"/>
</dbReference>
<dbReference type="CDD" id="cd06606">
    <property type="entry name" value="STKc_MAPKKK"/>
    <property type="match status" value="1"/>
</dbReference>
<evidence type="ECO:0000259" key="6">
    <source>
        <dbReference type="PROSITE" id="PS50011"/>
    </source>
</evidence>
<dbReference type="PROSITE" id="PS00107">
    <property type="entry name" value="PROTEIN_KINASE_ATP"/>
    <property type="match status" value="1"/>
</dbReference>
<dbReference type="PANTHER" id="PTHR48011">
    <property type="entry name" value="CCR4-NOT TRANSCRIPTIONAL COMPLEX SUBUNIT CAF120-RELATED"/>
    <property type="match status" value="1"/>
</dbReference>
<dbReference type="InterPro" id="IPR011009">
    <property type="entry name" value="Kinase-like_dom_sf"/>
</dbReference>
<name>A0A6P5S6R3_PRUAV</name>
<dbReference type="SMART" id="SM00220">
    <property type="entry name" value="S_TKc"/>
    <property type="match status" value="1"/>
</dbReference>
<dbReference type="RefSeq" id="XP_021809256.1">
    <property type="nucleotide sequence ID" value="XM_021953564.1"/>
</dbReference>
<keyword evidence="2 5" id="KW-0547">Nucleotide-binding</keyword>
<evidence type="ECO:0000256" key="1">
    <source>
        <dbReference type="ARBA" id="ARBA00022679"/>
    </source>
</evidence>
<dbReference type="InterPro" id="IPR008271">
    <property type="entry name" value="Ser/Thr_kinase_AS"/>
</dbReference>
<dbReference type="GO" id="GO:0004672">
    <property type="term" value="F:protein kinase activity"/>
    <property type="evidence" value="ECO:0007669"/>
    <property type="project" value="InterPro"/>
</dbReference>
<evidence type="ECO:0000256" key="5">
    <source>
        <dbReference type="PROSITE-ProRule" id="PRU10141"/>
    </source>
</evidence>
<keyword evidence="1" id="KW-0808">Transferase</keyword>
<protein>
    <submittedName>
        <fullName evidence="8">Mitogen-activated protein kinase kinase kinase 18-like</fullName>
    </submittedName>
</protein>
<dbReference type="AlphaFoldDB" id="A0A6P5S6R3"/>
<gene>
    <name evidence="8" type="primary">LOC110752828</name>
</gene>
<dbReference type="PANTHER" id="PTHR48011:SF76">
    <property type="entry name" value="MITOGEN-ACTIVATED PROTEIN KINASE KINASE KINASE 15"/>
    <property type="match status" value="1"/>
</dbReference>
<keyword evidence="4 5" id="KW-0067">ATP-binding</keyword>
<dbReference type="SUPFAM" id="SSF56112">
    <property type="entry name" value="Protein kinase-like (PK-like)"/>
    <property type="match status" value="1"/>
</dbReference>
<dbReference type="KEGG" id="pavi:110752828"/>
<feature type="binding site" evidence="5">
    <location>
        <position position="33"/>
    </location>
    <ligand>
        <name>ATP</name>
        <dbReference type="ChEBI" id="CHEBI:30616"/>
    </ligand>
</feature>
<dbReference type="Proteomes" id="UP000515124">
    <property type="component" value="Unplaced"/>
</dbReference>
<evidence type="ECO:0000256" key="3">
    <source>
        <dbReference type="ARBA" id="ARBA00022777"/>
    </source>
</evidence>
<dbReference type="InterPro" id="IPR052751">
    <property type="entry name" value="Plant_MAPKKK"/>
</dbReference>
<dbReference type="Gene3D" id="3.30.200.20">
    <property type="entry name" value="Phosphorylase Kinase, domain 1"/>
    <property type="match status" value="1"/>
</dbReference>
<dbReference type="Pfam" id="PF00069">
    <property type="entry name" value="Pkinase"/>
    <property type="match status" value="1"/>
</dbReference>
<dbReference type="GeneID" id="110752828"/>
<dbReference type="GO" id="GO:0005524">
    <property type="term" value="F:ATP binding"/>
    <property type="evidence" value="ECO:0007669"/>
    <property type="project" value="UniProtKB-UniRule"/>
</dbReference>
<evidence type="ECO:0000256" key="2">
    <source>
        <dbReference type="ARBA" id="ARBA00022741"/>
    </source>
</evidence>
<feature type="domain" description="Protein kinase" evidence="6">
    <location>
        <begin position="4"/>
        <end position="263"/>
    </location>
</feature>
<sequence>MEHWTRGPTIGRGSTATVSLATAALSGELFAVKSTELSCSSFLQKEQCFLSNLSCPNIVKYLGCNVSIENNRPMYNLLMEYVPGGTLFDTIRRHGGPLEEPAIQLYTHQIVQGLEYLRVNGLVHCDIKSHNILVAEECVKIADLGCAKSVQGVAGDEDSATSSTIISGTPVFMAPEVARGEEQGFEADIWALGCTIIEMATGDGPWPELNDPVSALYRIGFSGDLPEIPTRLSNKGKDFLNKCLRRDPRERWTAKQLLEHPFLEECCLGSKTEQVKEFNFTTRSPISVLDQGPWDSLEAFESPKEQSVVEGVCLNSPLERIKRLIGGTCSAFSNAPNWEFDENWSTVRSNGIEESQNSGTSNNVISVDEPVAATSPNVALTYHEELDSSLCDEDDERSFFMAFSLTEDSFVPNNLEIESDNQNFHFIHSHCCHSGFNLAGQVEPVKVKFLSFVFYFVFVFVPRAATFELIKQGYMTYQSLYQVPKLWFFVSLPKLGPRRVFSHTHCQCVIGVRT</sequence>
<dbReference type="InterPro" id="IPR000719">
    <property type="entry name" value="Prot_kinase_dom"/>
</dbReference>
<dbReference type="Gene3D" id="1.10.510.10">
    <property type="entry name" value="Transferase(Phosphotransferase) domain 1"/>
    <property type="match status" value="1"/>
</dbReference>
<proteinExistence type="predicted"/>
<dbReference type="InterPro" id="IPR017441">
    <property type="entry name" value="Protein_kinase_ATP_BS"/>
</dbReference>
<accession>A0A6P5S6R3</accession>
<dbReference type="PROSITE" id="PS50011">
    <property type="entry name" value="PROTEIN_KINASE_DOM"/>
    <property type="match status" value="1"/>
</dbReference>
<reference evidence="8" key="1">
    <citation type="submission" date="2025-08" db="UniProtKB">
        <authorList>
            <consortium name="RefSeq"/>
        </authorList>
    </citation>
    <scope>IDENTIFICATION</scope>
</reference>
<keyword evidence="7" id="KW-1185">Reference proteome</keyword>
<organism evidence="7 8">
    <name type="scientific">Prunus avium</name>
    <name type="common">Cherry</name>
    <name type="synonym">Cerasus avium</name>
    <dbReference type="NCBI Taxonomy" id="42229"/>
    <lineage>
        <taxon>Eukaryota</taxon>
        <taxon>Viridiplantae</taxon>
        <taxon>Streptophyta</taxon>
        <taxon>Embryophyta</taxon>
        <taxon>Tracheophyta</taxon>
        <taxon>Spermatophyta</taxon>
        <taxon>Magnoliopsida</taxon>
        <taxon>eudicotyledons</taxon>
        <taxon>Gunneridae</taxon>
        <taxon>Pentapetalae</taxon>
        <taxon>rosids</taxon>
        <taxon>fabids</taxon>
        <taxon>Rosales</taxon>
        <taxon>Rosaceae</taxon>
        <taxon>Amygdaloideae</taxon>
        <taxon>Amygdaleae</taxon>
        <taxon>Prunus</taxon>
    </lineage>
</organism>
<keyword evidence="3" id="KW-0418">Kinase</keyword>
<evidence type="ECO:0000313" key="7">
    <source>
        <dbReference type="Proteomes" id="UP000515124"/>
    </source>
</evidence>